<proteinExistence type="predicted"/>
<keyword evidence="1" id="KW-0175">Coiled coil</keyword>
<comment type="caution">
    <text evidence="2">The sequence shown here is derived from an EMBL/GenBank/DDBJ whole genome shotgun (WGS) entry which is preliminary data.</text>
</comment>
<reference evidence="2 3" key="1">
    <citation type="submission" date="2018-12" db="EMBL/GenBank/DDBJ databases">
        <title>Bacillus yapensis draft genome sequence.</title>
        <authorList>
            <person name="Yu L."/>
            <person name="Xu X."/>
            <person name="Tang X."/>
        </authorList>
    </citation>
    <scope>NUCLEOTIDE SEQUENCE [LARGE SCALE GENOMIC DNA]</scope>
    <source>
        <strain evidence="2 3">XXST-01</strain>
    </source>
</reference>
<name>A0A431W7K4_9BACI</name>
<evidence type="ECO:0000313" key="2">
    <source>
        <dbReference type="EMBL" id="RTR31462.1"/>
    </source>
</evidence>
<keyword evidence="3" id="KW-1185">Reference proteome</keyword>
<dbReference type="OrthoDB" id="3540923at2"/>
<evidence type="ECO:0000313" key="3">
    <source>
        <dbReference type="Proteomes" id="UP000271374"/>
    </source>
</evidence>
<dbReference type="RefSeq" id="WP_126408779.1">
    <property type="nucleotide sequence ID" value="NZ_RXNT01000008.1"/>
</dbReference>
<dbReference type="Proteomes" id="UP000271374">
    <property type="component" value="Unassembled WGS sequence"/>
</dbReference>
<accession>A0A431W7K4</accession>
<dbReference type="AlphaFoldDB" id="A0A431W7K4"/>
<gene>
    <name evidence="2" type="ORF">EKG37_11315</name>
</gene>
<evidence type="ECO:0000256" key="1">
    <source>
        <dbReference type="SAM" id="Coils"/>
    </source>
</evidence>
<sequence>MRELDDQIMELKQEKYLKDKFLRRLEELQRDRQHEADNGKSLRLRLEKELKDVDKLEGVSLSGFFHMIAGKKEERLEKEKEEAFKARILYEESKQKLAELDTDIHALNAKIEESGDVEERLKAVLTKKEQLIHESDPALSALLNNLTEQKINLEMALKELDEAEDAALQAENALEKADSSLTSAKNWGYMDMAGGGLMSTLIKKSHMDEAKEVLHSAQYYLKRLQAELNDLGKELTTNLEVSDFLHIADLFFDNVFSDWMVQERISASASQVAQCLERLDVLQRELKAEKQRVQVDLQKVEQERLSYLHS</sequence>
<dbReference type="EMBL" id="RXNT01000008">
    <property type="protein sequence ID" value="RTR31462.1"/>
    <property type="molecule type" value="Genomic_DNA"/>
</dbReference>
<feature type="coiled-coil region" evidence="1">
    <location>
        <begin position="272"/>
        <end position="303"/>
    </location>
</feature>
<feature type="coiled-coil region" evidence="1">
    <location>
        <begin position="139"/>
        <end position="180"/>
    </location>
</feature>
<organism evidence="2 3">
    <name type="scientific">Bacillus yapensis</name>
    <dbReference type="NCBI Taxonomy" id="2492960"/>
    <lineage>
        <taxon>Bacteria</taxon>
        <taxon>Bacillati</taxon>
        <taxon>Bacillota</taxon>
        <taxon>Bacilli</taxon>
        <taxon>Bacillales</taxon>
        <taxon>Bacillaceae</taxon>
        <taxon>Bacillus</taxon>
    </lineage>
</organism>
<feature type="coiled-coil region" evidence="1">
    <location>
        <begin position="11"/>
        <end position="38"/>
    </location>
</feature>
<protein>
    <submittedName>
        <fullName evidence="2">Uncharacterized protein</fullName>
    </submittedName>
</protein>